<dbReference type="InterPro" id="IPR036890">
    <property type="entry name" value="HATPase_C_sf"/>
</dbReference>
<dbReference type="RefSeq" id="WP_247463330.1">
    <property type="nucleotide sequence ID" value="NZ_JBHMAR010000001.1"/>
</dbReference>
<dbReference type="EMBL" id="JBHMAR010000001">
    <property type="protein sequence ID" value="MFB9733552.1"/>
    <property type="molecule type" value="Genomic_DNA"/>
</dbReference>
<dbReference type="Gene3D" id="3.30.565.10">
    <property type="entry name" value="Histidine kinase-like ATPase, C-terminal domain"/>
    <property type="match status" value="1"/>
</dbReference>
<dbReference type="PANTHER" id="PTHR35526:SF3">
    <property type="entry name" value="ANTI-SIGMA-F FACTOR RSBW"/>
    <property type="match status" value="1"/>
</dbReference>
<dbReference type="Proteomes" id="UP001589703">
    <property type="component" value="Unassembled WGS sequence"/>
</dbReference>
<keyword evidence="2" id="KW-0547">Nucleotide-binding</keyword>
<dbReference type="InterPro" id="IPR050267">
    <property type="entry name" value="Anti-sigma-factor_SerPK"/>
</dbReference>
<name>A0ABV5V6W0_9ACTN</name>
<gene>
    <name evidence="2" type="ORF">ACFFRO_00060</name>
</gene>
<dbReference type="PANTHER" id="PTHR35526">
    <property type="entry name" value="ANTI-SIGMA-F FACTOR RSBW-RELATED"/>
    <property type="match status" value="1"/>
</dbReference>
<protein>
    <submittedName>
        <fullName evidence="2">ATP-binding protein</fullName>
    </submittedName>
</protein>
<evidence type="ECO:0000313" key="3">
    <source>
        <dbReference type="Proteomes" id="UP001589703"/>
    </source>
</evidence>
<accession>A0ABV5V6W0</accession>
<feature type="compositionally biased region" description="Low complexity" evidence="1">
    <location>
        <begin position="84"/>
        <end position="97"/>
    </location>
</feature>
<keyword evidence="3" id="KW-1185">Reference proteome</keyword>
<keyword evidence="2" id="KW-0067">ATP-binding</keyword>
<organism evidence="2 3">
    <name type="scientific">Streptomyces thermocoprophilus</name>
    <dbReference type="NCBI Taxonomy" id="78356"/>
    <lineage>
        <taxon>Bacteria</taxon>
        <taxon>Bacillati</taxon>
        <taxon>Actinomycetota</taxon>
        <taxon>Actinomycetes</taxon>
        <taxon>Kitasatosporales</taxon>
        <taxon>Streptomycetaceae</taxon>
        <taxon>Streptomyces</taxon>
    </lineage>
</organism>
<reference evidence="2 3" key="1">
    <citation type="submission" date="2024-09" db="EMBL/GenBank/DDBJ databases">
        <authorList>
            <person name="Sun Q."/>
            <person name="Mori K."/>
        </authorList>
    </citation>
    <scope>NUCLEOTIDE SEQUENCE [LARGE SCALE GENOMIC DNA]</scope>
    <source>
        <strain evidence="2 3">JCM 10918</strain>
    </source>
</reference>
<dbReference type="GO" id="GO:0005524">
    <property type="term" value="F:ATP binding"/>
    <property type="evidence" value="ECO:0007669"/>
    <property type="project" value="UniProtKB-KW"/>
</dbReference>
<comment type="caution">
    <text evidence="2">The sequence shown here is derived from an EMBL/GenBank/DDBJ whole genome shotgun (WGS) entry which is preliminary data.</text>
</comment>
<feature type="region of interest" description="Disordered" evidence="1">
    <location>
        <begin position="76"/>
        <end position="104"/>
    </location>
</feature>
<sequence length="131" mass="13653">MAADDRRDFCLFLDHRPQAPAVARPAARPVPAPWGPDEQQVYDALLVISELVTNAVTHALPRSCCTCERLPTRTAGCRSTSVTAGPRPAPSGGAASRPAHEHGRGTAIVSALTAGTGAEGLIDRWADFGAA</sequence>
<evidence type="ECO:0000313" key="2">
    <source>
        <dbReference type="EMBL" id="MFB9733552.1"/>
    </source>
</evidence>
<evidence type="ECO:0000256" key="1">
    <source>
        <dbReference type="SAM" id="MobiDB-lite"/>
    </source>
</evidence>
<proteinExistence type="predicted"/>